<dbReference type="InterPro" id="IPR023214">
    <property type="entry name" value="HAD_sf"/>
</dbReference>
<dbReference type="NCBIfam" id="TIGR02251">
    <property type="entry name" value="HIF-SF_euk"/>
    <property type="match status" value="1"/>
</dbReference>
<protein>
    <submittedName>
        <fullName evidence="3">NIF-domain-containing protein</fullName>
    </submittedName>
</protein>
<evidence type="ECO:0000256" key="1">
    <source>
        <dbReference type="SAM" id="MobiDB-lite"/>
    </source>
</evidence>
<evidence type="ECO:0000313" key="4">
    <source>
        <dbReference type="Proteomes" id="UP000193498"/>
    </source>
</evidence>
<dbReference type="InterPro" id="IPR011948">
    <property type="entry name" value="Dullard_phosphatase"/>
</dbReference>
<dbReference type="GO" id="GO:0016791">
    <property type="term" value="F:phosphatase activity"/>
    <property type="evidence" value="ECO:0007669"/>
    <property type="project" value="InterPro"/>
</dbReference>
<accession>A0A1Y1YEJ0</accession>
<dbReference type="FunFam" id="3.40.50.1000:FF:000043">
    <property type="entry name" value="General stress response phosphoprotein phosphatase Psr1/2"/>
    <property type="match status" value="1"/>
</dbReference>
<dbReference type="STRING" id="1314790.A0A1Y1YEJ0"/>
<dbReference type="GO" id="GO:0045944">
    <property type="term" value="P:positive regulation of transcription by RNA polymerase II"/>
    <property type="evidence" value="ECO:0007669"/>
    <property type="project" value="UniProtKB-ARBA"/>
</dbReference>
<dbReference type="GO" id="GO:1904262">
    <property type="term" value="P:negative regulation of TORC1 signaling"/>
    <property type="evidence" value="ECO:0007669"/>
    <property type="project" value="UniProtKB-ARBA"/>
</dbReference>
<dbReference type="GO" id="GO:0009651">
    <property type="term" value="P:response to salt stress"/>
    <property type="evidence" value="ECO:0007669"/>
    <property type="project" value="UniProtKB-ARBA"/>
</dbReference>
<dbReference type="InterPro" id="IPR004274">
    <property type="entry name" value="FCP1_dom"/>
</dbReference>
<dbReference type="Pfam" id="PF03031">
    <property type="entry name" value="NIF"/>
    <property type="match status" value="1"/>
</dbReference>
<gene>
    <name evidence="3" type="ORF">K493DRAFT_260043</name>
</gene>
<dbReference type="InterPro" id="IPR036412">
    <property type="entry name" value="HAD-like_sf"/>
</dbReference>
<dbReference type="AlphaFoldDB" id="A0A1Y1YEJ0"/>
<comment type="caution">
    <text evidence="3">The sequence shown here is derived from an EMBL/GenBank/DDBJ whole genome shotgun (WGS) entry which is preliminary data.</text>
</comment>
<evidence type="ECO:0000259" key="2">
    <source>
        <dbReference type="PROSITE" id="PS50969"/>
    </source>
</evidence>
<dbReference type="PANTHER" id="PTHR12210">
    <property type="entry name" value="DULLARD PROTEIN PHOSPHATASE"/>
    <property type="match status" value="1"/>
</dbReference>
<proteinExistence type="predicted"/>
<dbReference type="InterPro" id="IPR050365">
    <property type="entry name" value="TIM50"/>
</dbReference>
<dbReference type="SMART" id="SM00577">
    <property type="entry name" value="CPDc"/>
    <property type="match status" value="1"/>
</dbReference>
<organism evidence="3 4">
    <name type="scientific">Basidiobolus meristosporus CBS 931.73</name>
    <dbReference type="NCBI Taxonomy" id="1314790"/>
    <lineage>
        <taxon>Eukaryota</taxon>
        <taxon>Fungi</taxon>
        <taxon>Fungi incertae sedis</taxon>
        <taxon>Zoopagomycota</taxon>
        <taxon>Entomophthoromycotina</taxon>
        <taxon>Basidiobolomycetes</taxon>
        <taxon>Basidiobolales</taxon>
        <taxon>Basidiobolaceae</taxon>
        <taxon>Basidiobolus</taxon>
    </lineage>
</organism>
<dbReference type="SUPFAM" id="SSF56784">
    <property type="entry name" value="HAD-like"/>
    <property type="match status" value="1"/>
</dbReference>
<dbReference type="Gene3D" id="3.40.50.1000">
    <property type="entry name" value="HAD superfamily/HAD-like"/>
    <property type="match status" value="1"/>
</dbReference>
<feature type="domain" description="FCP1 homology" evidence="2">
    <location>
        <begin position="148"/>
        <end position="306"/>
    </location>
</feature>
<feature type="region of interest" description="Disordered" evidence="1">
    <location>
        <begin position="16"/>
        <end position="65"/>
    </location>
</feature>
<dbReference type="CDD" id="cd07521">
    <property type="entry name" value="HAD_FCP1-like"/>
    <property type="match status" value="1"/>
</dbReference>
<feature type="region of interest" description="Disordered" evidence="1">
    <location>
        <begin position="85"/>
        <end position="133"/>
    </location>
</feature>
<dbReference type="InParanoid" id="A0A1Y1YEJ0"/>
<dbReference type="FunCoup" id="A0A1Y1YEJ0">
    <property type="interactions" value="265"/>
</dbReference>
<dbReference type="Proteomes" id="UP000193498">
    <property type="component" value="Unassembled WGS sequence"/>
</dbReference>
<name>A0A1Y1YEJ0_9FUNG</name>
<feature type="compositionally biased region" description="Basic and acidic residues" evidence="1">
    <location>
        <begin position="34"/>
        <end position="45"/>
    </location>
</feature>
<sequence>MTGVSAQVINANNNPIAQVWQEGSHASGQPLPGVEEKDPRPKDTLFNKGKASSAHRKKSGQKSSRSFLTKLLRCACGAKAYLDEPAEEVKPPAPQPNHDKHAPASKASSTSLLPEKEETAPPTPEVQPVVEPPTQVENKYLLGPVAKEHQGRKCLVLDLDETLVHSSFKVVEQADFVIPVEIEGQYHNVYVLKRPGVDEFLKEVGKSFEIVVFTASLAKYADPVLDMLDIHKVVHYRLFRESCYNYGGNYVKDLSQLGRDIREVMILDNSPASYIFHPTNAVPVSSWFNDPHDTELLDLVPFLEDLKDVEDVTAVLDTVIDIPRA</sequence>
<dbReference type="GO" id="GO:0034198">
    <property type="term" value="P:cellular response to amino acid starvation"/>
    <property type="evidence" value="ECO:0007669"/>
    <property type="project" value="UniProtKB-ARBA"/>
</dbReference>
<dbReference type="PROSITE" id="PS50969">
    <property type="entry name" value="FCP1"/>
    <property type="match status" value="1"/>
</dbReference>
<evidence type="ECO:0000313" key="3">
    <source>
        <dbReference type="EMBL" id="ORX96004.1"/>
    </source>
</evidence>
<reference evidence="3 4" key="1">
    <citation type="submission" date="2016-07" db="EMBL/GenBank/DDBJ databases">
        <title>Pervasive Adenine N6-methylation of Active Genes in Fungi.</title>
        <authorList>
            <consortium name="DOE Joint Genome Institute"/>
            <person name="Mondo S.J."/>
            <person name="Dannebaum R.O."/>
            <person name="Kuo R.C."/>
            <person name="Labutti K."/>
            <person name="Haridas S."/>
            <person name="Kuo A."/>
            <person name="Salamov A."/>
            <person name="Ahrendt S.R."/>
            <person name="Lipzen A."/>
            <person name="Sullivan W."/>
            <person name="Andreopoulos W.B."/>
            <person name="Clum A."/>
            <person name="Lindquist E."/>
            <person name="Daum C."/>
            <person name="Ramamoorthy G.K."/>
            <person name="Gryganskyi A."/>
            <person name="Culley D."/>
            <person name="Magnuson J.K."/>
            <person name="James T.Y."/>
            <person name="O'Malley M.A."/>
            <person name="Stajich J.E."/>
            <person name="Spatafora J.W."/>
            <person name="Visel A."/>
            <person name="Grigoriev I.V."/>
        </authorList>
    </citation>
    <scope>NUCLEOTIDE SEQUENCE [LARGE SCALE GENOMIC DNA]</scope>
    <source>
        <strain evidence="3 4">CBS 931.73</strain>
    </source>
</reference>
<dbReference type="OrthoDB" id="277011at2759"/>
<keyword evidence="4" id="KW-1185">Reference proteome</keyword>
<dbReference type="EMBL" id="MCFE01000163">
    <property type="protein sequence ID" value="ORX96004.1"/>
    <property type="molecule type" value="Genomic_DNA"/>
</dbReference>